<gene>
    <name evidence="1" type="ORF">GMJLKIPL_4345</name>
</gene>
<sequence>MADFLTVALVCAKTLAAPDCSRDTALDVFVAPAPSPITCMMQGETLAAQSGLLDRATNYLKIGCERRRTASLAPSATVSANAP</sequence>
<comment type="caution">
    <text evidence="1">The sequence shown here is derived from an EMBL/GenBank/DDBJ whole genome shotgun (WGS) entry which is preliminary data.</text>
</comment>
<keyword evidence="2" id="KW-1185">Reference proteome</keyword>
<name>A0ABQ4SGP1_9HYPH</name>
<evidence type="ECO:0000313" key="2">
    <source>
        <dbReference type="Proteomes" id="UP001055153"/>
    </source>
</evidence>
<evidence type="ECO:0008006" key="3">
    <source>
        <dbReference type="Google" id="ProtNLM"/>
    </source>
</evidence>
<dbReference type="Proteomes" id="UP001055153">
    <property type="component" value="Unassembled WGS sequence"/>
</dbReference>
<reference evidence="1" key="2">
    <citation type="submission" date="2021-08" db="EMBL/GenBank/DDBJ databases">
        <authorList>
            <person name="Tani A."/>
            <person name="Ola A."/>
            <person name="Ogura Y."/>
            <person name="Katsura K."/>
            <person name="Hayashi T."/>
        </authorList>
    </citation>
    <scope>NUCLEOTIDE SEQUENCE</scope>
    <source>
        <strain evidence="1">DSM 17168</strain>
    </source>
</reference>
<proteinExistence type="predicted"/>
<accession>A0ABQ4SGP1</accession>
<protein>
    <recommendedName>
        <fullName evidence="3">Ribosomal protein S27</fullName>
    </recommendedName>
</protein>
<reference evidence="1" key="1">
    <citation type="journal article" date="2021" name="Front. Microbiol.">
        <title>Comprehensive Comparative Genomics and Phenotyping of Methylobacterium Species.</title>
        <authorList>
            <person name="Alessa O."/>
            <person name="Ogura Y."/>
            <person name="Fujitani Y."/>
            <person name="Takami H."/>
            <person name="Hayashi T."/>
            <person name="Sahin N."/>
            <person name="Tani A."/>
        </authorList>
    </citation>
    <scope>NUCLEOTIDE SEQUENCE</scope>
    <source>
        <strain evidence="1">DSM 17168</strain>
    </source>
</reference>
<dbReference type="EMBL" id="BPQQ01000055">
    <property type="protein sequence ID" value="GJE02397.1"/>
    <property type="molecule type" value="Genomic_DNA"/>
</dbReference>
<evidence type="ECO:0000313" key="1">
    <source>
        <dbReference type="EMBL" id="GJE02397.1"/>
    </source>
</evidence>
<organism evidence="1 2">
    <name type="scientific">Methylobacterium isbiliense</name>
    <dbReference type="NCBI Taxonomy" id="315478"/>
    <lineage>
        <taxon>Bacteria</taxon>
        <taxon>Pseudomonadati</taxon>
        <taxon>Pseudomonadota</taxon>
        <taxon>Alphaproteobacteria</taxon>
        <taxon>Hyphomicrobiales</taxon>
        <taxon>Methylobacteriaceae</taxon>
        <taxon>Methylobacterium</taxon>
    </lineage>
</organism>
<dbReference type="RefSeq" id="WP_238238532.1">
    <property type="nucleotide sequence ID" value="NZ_BPQQ01000055.1"/>
</dbReference>